<accession>A0A6J4RHU3</accession>
<evidence type="ECO:0000259" key="1">
    <source>
        <dbReference type="Pfam" id="PF07045"/>
    </source>
</evidence>
<dbReference type="InterPro" id="IPR011008">
    <property type="entry name" value="Dimeric_a/b-barrel"/>
</dbReference>
<evidence type="ECO:0000313" key="2">
    <source>
        <dbReference type="EMBL" id="CAA9474093.1"/>
    </source>
</evidence>
<gene>
    <name evidence="2" type="ORF">AVDCRST_MAG65-983</name>
</gene>
<dbReference type="PANTHER" id="PTHR41521:SF4">
    <property type="entry name" value="BLR0684 PROTEIN"/>
    <property type="match status" value="1"/>
</dbReference>
<feature type="domain" description="DUF1330" evidence="1">
    <location>
        <begin position="3"/>
        <end position="94"/>
    </location>
</feature>
<name>A0A6J4RHU3_9ACTN</name>
<dbReference type="SUPFAM" id="SSF54909">
    <property type="entry name" value="Dimeric alpha+beta barrel"/>
    <property type="match status" value="1"/>
</dbReference>
<dbReference type="PANTHER" id="PTHR41521">
    <property type="match status" value="1"/>
</dbReference>
<reference evidence="2" key="1">
    <citation type="submission" date="2020-02" db="EMBL/GenBank/DDBJ databases">
        <authorList>
            <person name="Meier V. D."/>
        </authorList>
    </citation>
    <scope>NUCLEOTIDE SEQUENCE</scope>
    <source>
        <strain evidence="2">AVDCRST_MAG65</strain>
    </source>
</reference>
<proteinExistence type="predicted"/>
<organism evidence="2">
    <name type="scientific">uncultured Solirubrobacteraceae bacterium</name>
    <dbReference type="NCBI Taxonomy" id="1162706"/>
    <lineage>
        <taxon>Bacteria</taxon>
        <taxon>Bacillati</taxon>
        <taxon>Actinomycetota</taxon>
        <taxon>Thermoleophilia</taxon>
        <taxon>Solirubrobacterales</taxon>
        <taxon>Solirubrobacteraceae</taxon>
        <taxon>environmental samples</taxon>
    </lineage>
</organism>
<protein>
    <recommendedName>
        <fullName evidence="1">DUF1330 domain-containing protein</fullName>
    </recommendedName>
</protein>
<dbReference type="Pfam" id="PF07045">
    <property type="entry name" value="DUF1330"/>
    <property type="match status" value="1"/>
</dbReference>
<dbReference type="AlphaFoldDB" id="A0A6J4RHU3"/>
<dbReference type="Gene3D" id="3.30.70.100">
    <property type="match status" value="1"/>
</dbReference>
<dbReference type="InterPro" id="IPR010753">
    <property type="entry name" value="DUF1330"/>
</dbReference>
<dbReference type="EMBL" id="CADCVL010000163">
    <property type="protein sequence ID" value="CAA9474093.1"/>
    <property type="molecule type" value="Genomic_DNA"/>
</dbReference>
<sequence>MPVYVIADGRAPDPSKLDEYRRRNAELVPAHGGRFLVRGGAHEVLEGGWEPGRLVIMEFPDRGAARAWYDSPEYVELRKQRQANGETDLVMVEGAS</sequence>